<feature type="compositionally biased region" description="Polar residues" evidence="1">
    <location>
        <begin position="74"/>
        <end position="88"/>
    </location>
</feature>
<proteinExistence type="predicted"/>
<accession>A0ABR5HLT2</accession>
<dbReference type="Pfam" id="PF18478">
    <property type="entry name" value="PIN_10"/>
    <property type="match status" value="1"/>
</dbReference>
<protein>
    <recommendedName>
        <fullName evidence="2">VapC45 PIN like domain-containing protein</fullName>
    </recommendedName>
</protein>
<comment type="caution">
    <text evidence="3">The sequence shown here is derived from an EMBL/GenBank/DDBJ whole genome shotgun (WGS) entry which is preliminary data.</text>
</comment>
<feature type="domain" description="VapC45 PIN like" evidence="2">
    <location>
        <begin position="1"/>
        <end position="59"/>
    </location>
</feature>
<reference evidence="3 4" key="1">
    <citation type="submission" date="2015-06" db="EMBL/GenBank/DDBJ databases">
        <title>Comparative genomics of Burkholderia leaf nodule symbionts.</title>
        <authorList>
            <person name="Carlier A."/>
            <person name="Eberl L."/>
            <person name="Pinto-Carbo M."/>
        </authorList>
    </citation>
    <scope>NUCLEOTIDE SEQUENCE [LARGE SCALE GENOMIC DNA]</scope>
    <source>
        <strain evidence="3 4">UZHbot3</strain>
    </source>
</reference>
<organism evidence="3 4">
    <name type="scientific">Candidatus Burkholderia pumila</name>
    <dbReference type="NCBI Taxonomy" id="1090375"/>
    <lineage>
        <taxon>Bacteria</taxon>
        <taxon>Pseudomonadati</taxon>
        <taxon>Pseudomonadota</taxon>
        <taxon>Betaproteobacteria</taxon>
        <taxon>Burkholderiales</taxon>
        <taxon>Burkholderiaceae</taxon>
        <taxon>Burkholderia</taxon>
    </lineage>
</organism>
<sequence length="112" mass="12280">MKFFIDNNVSPTLTKAIDLLSARFGHEVWHLLERFEKGTDGLVWIEKLSDEGGWCVITPSSWIKAGFTTITGKSRGTSSDGGHAFSNTPKKRKTTELSKCRSTFPAGDVSTG</sequence>
<dbReference type="InterPro" id="IPR041375">
    <property type="entry name" value="VapC45_PIN-like"/>
</dbReference>
<evidence type="ECO:0000313" key="4">
    <source>
        <dbReference type="Proteomes" id="UP000242951"/>
    </source>
</evidence>
<evidence type="ECO:0000256" key="1">
    <source>
        <dbReference type="SAM" id="MobiDB-lite"/>
    </source>
</evidence>
<dbReference type="Proteomes" id="UP000242951">
    <property type="component" value="Unassembled WGS sequence"/>
</dbReference>
<gene>
    <name evidence="3" type="ORF">BPMI_02383</name>
</gene>
<keyword evidence="4" id="KW-1185">Reference proteome</keyword>
<feature type="region of interest" description="Disordered" evidence="1">
    <location>
        <begin position="74"/>
        <end position="112"/>
    </location>
</feature>
<dbReference type="EMBL" id="LELG01000104">
    <property type="protein sequence ID" value="KMQ80346.1"/>
    <property type="molecule type" value="Genomic_DNA"/>
</dbReference>
<name>A0ABR5HLT2_9BURK</name>
<evidence type="ECO:0000313" key="3">
    <source>
        <dbReference type="EMBL" id="KMQ80346.1"/>
    </source>
</evidence>
<evidence type="ECO:0000259" key="2">
    <source>
        <dbReference type="Pfam" id="PF18478"/>
    </source>
</evidence>